<evidence type="ECO:0000259" key="7">
    <source>
        <dbReference type="SMART" id="SM01030"/>
    </source>
</evidence>
<proteinExistence type="inferred from homology"/>
<dbReference type="Pfam" id="PF10403">
    <property type="entry name" value="BHD_1"/>
    <property type="match status" value="1"/>
</dbReference>
<dbReference type="SMART" id="SM01030">
    <property type="entry name" value="BHD_1"/>
    <property type="match status" value="1"/>
</dbReference>
<dbReference type="GO" id="GO:0071942">
    <property type="term" value="C:XPC complex"/>
    <property type="evidence" value="ECO:0007669"/>
    <property type="project" value="TreeGrafter"/>
</dbReference>
<dbReference type="FunFam" id="3.30.70.2460:FF:000001">
    <property type="entry name" value="DNA repair protein Rad4 family"/>
    <property type="match status" value="1"/>
</dbReference>
<dbReference type="SUPFAM" id="SSF54001">
    <property type="entry name" value="Cysteine proteinases"/>
    <property type="match status" value="1"/>
</dbReference>
<dbReference type="Gene3D" id="2.20.20.110">
    <property type="entry name" value="Rad4, beta-hairpin domain BHD1"/>
    <property type="match status" value="1"/>
</dbReference>
<dbReference type="Pfam" id="PF03835">
    <property type="entry name" value="Rad4"/>
    <property type="match status" value="1"/>
</dbReference>
<evidence type="ECO:0000256" key="5">
    <source>
        <dbReference type="ARBA" id="ARBA00023242"/>
    </source>
</evidence>
<feature type="compositionally biased region" description="Low complexity" evidence="6">
    <location>
        <begin position="32"/>
        <end position="63"/>
    </location>
</feature>
<feature type="region of interest" description="Disordered" evidence="6">
    <location>
        <begin position="1"/>
        <end position="185"/>
    </location>
</feature>
<dbReference type="Gene3D" id="3.90.260.10">
    <property type="entry name" value="Transglutaminase-like"/>
    <property type="match status" value="1"/>
</dbReference>
<dbReference type="PANTHER" id="PTHR12135">
    <property type="entry name" value="DNA REPAIR PROTEIN XP-C / RAD4"/>
    <property type="match status" value="1"/>
</dbReference>
<dbReference type="Pfam" id="PF10404">
    <property type="entry name" value="BHD_2"/>
    <property type="match status" value="1"/>
</dbReference>
<organism evidence="10 11">
    <name type="scientific">Linnemannia exigua</name>
    <dbReference type="NCBI Taxonomy" id="604196"/>
    <lineage>
        <taxon>Eukaryota</taxon>
        <taxon>Fungi</taxon>
        <taxon>Fungi incertae sedis</taxon>
        <taxon>Mucoromycota</taxon>
        <taxon>Mortierellomycotina</taxon>
        <taxon>Mortierellomycetes</taxon>
        <taxon>Mortierellales</taxon>
        <taxon>Mortierellaceae</taxon>
        <taxon>Linnemannia</taxon>
    </lineage>
</organism>
<dbReference type="InterPro" id="IPR042488">
    <property type="entry name" value="Rad4_BHD3_sf"/>
</dbReference>
<dbReference type="GO" id="GO:0000111">
    <property type="term" value="C:nucleotide-excision repair factor 2 complex"/>
    <property type="evidence" value="ECO:0007669"/>
    <property type="project" value="TreeGrafter"/>
</dbReference>
<accession>A0AAD4D9C3</accession>
<dbReference type="GO" id="GO:0003684">
    <property type="term" value="F:damaged DNA binding"/>
    <property type="evidence" value="ECO:0007669"/>
    <property type="project" value="InterPro"/>
</dbReference>
<dbReference type="InterPro" id="IPR018328">
    <property type="entry name" value="Rad4_beta-hairpin_dom3"/>
</dbReference>
<evidence type="ECO:0000313" key="10">
    <source>
        <dbReference type="EMBL" id="KAG0272113.1"/>
    </source>
</evidence>
<feature type="region of interest" description="Disordered" evidence="6">
    <location>
        <begin position="377"/>
        <end position="410"/>
    </location>
</feature>
<evidence type="ECO:0000259" key="9">
    <source>
        <dbReference type="SMART" id="SM01032"/>
    </source>
</evidence>
<dbReference type="SMART" id="SM01031">
    <property type="entry name" value="BHD_2"/>
    <property type="match status" value="1"/>
</dbReference>
<feature type="compositionally biased region" description="Basic and acidic residues" evidence="6">
    <location>
        <begin position="645"/>
        <end position="654"/>
    </location>
</feature>
<feature type="compositionally biased region" description="Polar residues" evidence="6">
    <location>
        <begin position="10"/>
        <end position="22"/>
    </location>
</feature>
<dbReference type="GO" id="GO:0006298">
    <property type="term" value="P:mismatch repair"/>
    <property type="evidence" value="ECO:0007669"/>
    <property type="project" value="TreeGrafter"/>
</dbReference>
<dbReference type="SMART" id="SM01032">
    <property type="entry name" value="BHD_3"/>
    <property type="match status" value="1"/>
</dbReference>
<evidence type="ECO:0000256" key="3">
    <source>
        <dbReference type="ARBA" id="ARBA00022763"/>
    </source>
</evidence>
<feature type="non-terminal residue" evidence="10">
    <location>
        <position position="805"/>
    </location>
</feature>
<comment type="caution">
    <text evidence="10">The sequence shown here is derived from an EMBL/GenBank/DDBJ whole genome shotgun (WGS) entry which is preliminary data.</text>
</comment>
<feature type="domain" description="Rad4 beta-hairpin" evidence="7">
    <location>
        <begin position="548"/>
        <end position="599"/>
    </location>
</feature>
<evidence type="ECO:0008006" key="12">
    <source>
        <dbReference type="Google" id="ProtNLM"/>
    </source>
</evidence>
<dbReference type="AlphaFoldDB" id="A0AAD4D9C3"/>
<feature type="domain" description="Rad4 beta-hairpin" evidence="9">
    <location>
        <begin position="693"/>
        <end position="767"/>
    </location>
</feature>
<dbReference type="InterPro" id="IPR038765">
    <property type="entry name" value="Papain-like_cys_pep_sf"/>
</dbReference>
<feature type="compositionally biased region" description="Polar residues" evidence="6">
    <location>
        <begin position="82"/>
        <end position="98"/>
    </location>
</feature>
<keyword evidence="4" id="KW-0234">DNA repair</keyword>
<feature type="domain" description="Rad4 beta-hairpin" evidence="8">
    <location>
        <begin position="601"/>
        <end position="686"/>
    </location>
</feature>
<evidence type="ECO:0000256" key="4">
    <source>
        <dbReference type="ARBA" id="ARBA00023204"/>
    </source>
</evidence>
<dbReference type="Pfam" id="PF10405">
    <property type="entry name" value="BHD_3"/>
    <property type="match status" value="1"/>
</dbReference>
<comment type="similarity">
    <text evidence="2">Belongs to the XPC family.</text>
</comment>
<dbReference type="GO" id="GO:0005737">
    <property type="term" value="C:cytoplasm"/>
    <property type="evidence" value="ECO:0007669"/>
    <property type="project" value="TreeGrafter"/>
</dbReference>
<dbReference type="EMBL" id="JAAAIL010000992">
    <property type="protein sequence ID" value="KAG0272113.1"/>
    <property type="molecule type" value="Genomic_DNA"/>
</dbReference>
<dbReference type="InterPro" id="IPR036985">
    <property type="entry name" value="Transglutaminase-like_sf"/>
</dbReference>
<protein>
    <recommendedName>
        <fullName evidence="12">Rad4-domain-containing protein</fullName>
    </recommendedName>
</protein>
<keyword evidence="5" id="KW-0539">Nucleus</keyword>
<evidence type="ECO:0000259" key="8">
    <source>
        <dbReference type="SMART" id="SM01031"/>
    </source>
</evidence>
<name>A0AAD4D9C3_9FUNG</name>
<sequence length="805" mass="90096">MAPRTRKSGPSKQDATGDSSDNNKAESFCQPSSSSMISSSTTTTRRSSRRQASASSTTPSTLTQNATKSFSGSVDDEENGDLSENSDFQSASSPGPSNTRERAAIKSSGNKRRAVEKRSSVTPKKQRKEVEDPLKLDEGSMDMEEDQIHHDEEQLCESGDDTKVKDEDAGVDNVDDPEYSPDYYSSDDDQVWEEVPVPGFTLQQGVTAEDYEEEEEISGPWQYNAVEIVFDKPPEEVKKPSNRGVTKEERMIRVLIHQTHLLCLIANGLCRNRWINSPKMHTVALSLVPEHIALSVQKVNDNPVREVNALQVLALWWRDSFVTTGPGIESVPYADLDVVGVELFTAICRSLGLKARLVESLQACTFKVTLSKNESIRSGADMSPSTAGTIRKGKKKKEVELDESDTTRGSRVVLSTPHRLPKRPKLSPSNKLSDPPVFWTEVFAEANQKWITIDPVRGVVNSPLKMHPASSCATNNLAYVVAYDEDNYVTDVTRRYTSQWTNVTKKIRVQPAGPSAFDWWAQTMAGLANPSRSVEEDIEEAELQQAEASERMPTKLGDFNNHPIYALERHLKKFEVLHPKLPVLGHIRGEAIYPRSCVKQVRSKENWLKRARQIKNGEVIPIKLIKSRPVTIFQMRLQQQVKISGDNKGDKMALDDDNGSQREPSAENGDQVALFGEWQTDPYQPPWVVDGKVPRNQYGRQDVFTPAMVPIGGTHLKGRNIARVARQLGVDFVEAVTGFEFQSRRSVPVIQGIIVPTECAELVMDAYREVVQHADQEALKRKRAEVYGRWRKLIKGVVLRSRLME</sequence>
<dbReference type="Proteomes" id="UP001194580">
    <property type="component" value="Unassembled WGS sequence"/>
</dbReference>
<evidence type="ECO:0000313" key="11">
    <source>
        <dbReference type="Proteomes" id="UP001194580"/>
    </source>
</evidence>
<evidence type="ECO:0000256" key="1">
    <source>
        <dbReference type="ARBA" id="ARBA00004123"/>
    </source>
</evidence>
<feature type="compositionally biased region" description="Acidic residues" evidence="6">
    <location>
        <begin position="169"/>
        <end position="185"/>
    </location>
</feature>
<feature type="region of interest" description="Disordered" evidence="6">
    <location>
        <begin position="644"/>
        <end position="669"/>
    </location>
</feature>
<dbReference type="PANTHER" id="PTHR12135:SF0">
    <property type="entry name" value="DNA REPAIR PROTEIN COMPLEMENTING XP-C CELLS"/>
    <property type="match status" value="1"/>
</dbReference>
<dbReference type="InterPro" id="IPR018326">
    <property type="entry name" value="Rad4_beta-hairpin_dom1"/>
</dbReference>
<reference evidence="10" key="1">
    <citation type="journal article" date="2020" name="Fungal Divers.">
        <title>Resolving the Mortierellaceae phylogeny through synthesis of multi-gene phylogenetics and phylogenomics.</title>
        <authorList>
            <person name="Vandepol N."/>
            <person name="Liber J."/>
            <person name="Desiro A."/>
            <person name="Na H."/>
            <person name="Kennedy M."/>
            <person name="Barry K."/>
            <person name="Grigoriev I.V."/>
            <person name="Miller A.N."/>
            <person name="O'Donnell K."/>
            <person name="Stajich J.E."/>
            <person name="Bonito G."/>
        </authorList>
    </citation>
    <scope>NUCLEOTIDE SEQUENCE</scope>
    <source>
        <strain evidence="10">NRRL 28262</strain>
    </source>
</reference>
<dbReference type="Gene3D" id="3.30.70.2460">
    <property type="entry name" value="Rad4, beta-hairpin domain BHD3"/>
    <property type="match status" value="1"/>
</dbReference>
<comment type="subcellular location">
    <subcellularLocation>
        <location evidence="1">Nucleus</location>
    </subcellularLocation>
</comment>
<feature type="compositionally biased region" description="Basic and acidic residues" evidence="6">
    <location>
        <begin position="128"/>
        <end position="138"/>
    </location>
</feature>
<dbReference type="InterPro" id="IPR018327">
    <property type="entry name" value="BHD_2"/>
</dbReference>
<evidence type="ECO:0000256" key="6">
    <source>
        <dbReference type="SAM" id="MobiDB-lite"/>
    </source>
</evidence>
<dbReference type="GO" id="GO:0003697">
    <property type="term" value="F:single-stranded DNA binding"/>
    <property type="evidence" value="ECO:0007669"/>
    <property type="project" value="TreeGrafter"/>
</dbReference>
<keyword evidence="3" id="KW-0227">DNA damage</keyword>
<dbReference type="InterPro" id="IPR004583">
    <property type="entry name" value="DNA_repair_Rad4"/>
</dbReference>
<dbReference type="GO" id="GO:0006289">
    <property type="term" value="P:nucleotide-excision repair"/>
    <property type="evidence" value="ECO:0007669"/>
    <property type="project" value="InterPro"/>
</dbReference>
<evidence type="ECO:0000256" key="2">
    <source>
        <dbReference type="ARBA" id="ARBA00009525"/>
    </source>
</evidence>
<dbReference type="InterPro" id="IPR018325">
    <property type="entry name" value="Rad4/PNGase_transGLS-fold"/>
</dbReference>
<gene>
    <name evidence="10" type="ORF">BGZ95_012156</name>
</gene>
<keyword evidence="11" id="KW-1185">Reference proteome</keyword>